<evidence type="ECO:0000313" key="3">
    <source>
        <dbReference type="RefSeq" id="XP_030982530.1"/>
    </source>
</evidence>
<dbReference type="OrthoDB" id="10006285at2759"/>
<organism evidence="2 3">
    <name type="scientific">Pyricularia grisea</name>
    <name type="common">Crabgrass-specific blast fungus</name>
    <name type="synonym">Magnaporthe grisea</name>
    <dbReference type="NCBI Taxonomy" id="148305"/>
    <lineage>
        <taxon>Eukaryota</taxon>
        <taxon>Fungi</taxon>
        <taxon>Dikarya</taxon>
        <taxon>Ascomycota</taxon>
        <taxon>Pezizomycotina</taxon>
        <taxon>Sordariomycetes</taxon>
        <taxon>Sordariomycetidae</taxon>
        <taxon>Magnaporthales</taxon>
        <taxon>Pyriculariaceae</taxon>
        <taxon>Pyricularia</taxon>
    </lineage>
</organism>
<dbReference type="Proteomes" id="UP000515153">
    <property type="component" value="Chromosome I"/>
</dbReference>
<dbReference type="AlphaFoldDB" id="A0A6P8B5W2"/>
<dbReference type="InterPro" id="IPR015943">
    <property type="entry name" value="WD40/YVTN_repeat-like_dom_sf"/>
</dbReference>
<reference evidence="3" key="2">
    <citation type="submission" date="2019-10" db="EMBL/GenBank/DDBJ databases">
        <authorList>
            <consortium name="NCBI Genome Project"/>
        </authorList>
    </citation>
    <scope>NUCLEOTIDE SEQUENCE</scope>
    <source>
        <strain evidence="3">NI907</strain>
    </source>
</reference>
<sequence>MLTSTTLLLALVAQVLAHPAQNRCAGGGGVKGGKAIYILSNEKDNAVVAMPIDKDGKLGQGVSTATGGEGANAVDGNGQPAGPDALFSQSALTVTGMNLFAVNPGSNTLTMFAIDPTDPTRLTMIGKPTTIPGEFPVTVAASNKNEVACVGTSGAKAGISCASFSDKGLGEMDALRVFDLGQTTPPKGPTNTVSQVFFSRDQKTLFSTVKGDPSTKKEGFIASFPVSAAKVDSNLTKATPEGTAVLFGATTIPGSKDLFVTDASFGAVVLGLDQKNQTFSTVKGKGEIQGQKATCWAAFSPATRTVFVTDVAINRLVEMSTEDAKVLNTAELTNGDPGLIDLQAAGKFVYALSPGNDTTPAAVTVVDTMTRQQVQHMQMDAKLAGKSSMGMALLK</sequence>
<dbReference type="RefSeq" id="XP_030982530.1">
    <property type="nucleotide sequence ID" value="XM_031126560.1"/>
</dbReference>
<name>A0A6P8B5W2_PYRGI</name>
<feature type="chain" id="PRO_5027917853" description="3-carboxymuconate cyclase" evidence="1">
    <location>
        <begin position="18"/>
        <end position="395"/>
    </location>
</feature>
<accession>A0A6P8B5W2</accession>
<dbReference type="GeneID" id="41961469"/>
<dbReference type="Gene3D" id="2.130.10.10">
    <property type="entry name" value="YVTN repeat-like/Quinoprotein amine dehydrogenase"/>
    <property type="match status" value="2"/>
</dbReference>
<feature type="signal peptide" evidence="1">
    <location>
        <begin position="1"/>
        <end position="17"/>
    </location>
</feature>
<evidence type="ECO:0008006" key="4">
    <source>
        <dbReference type="Google" id="ProtNLM"/>
    </source>
</evidence>
<keyword evidence="2" id="KW-1185">Reference proteome</keyword>
<dbReference type="SUPFAM" id="SSF75011">
    <property type="entry name" value="3-carboxy-cis,cis-mucoante lactonizing enzyme"/>
    <property type="match status" value="1"/>
</dbReference>
<dbReference type="KEGG" id="pgri:PgNI_06537"/>
<proteinExistence type="predicted"/>
<protein>
    <recommendedName>
        <fullName evidence="4">3-carboxymuconate cyclase</fullName>
    </recommendedName>
</protein>
<keyword evidence="1" id="KW-0732">Signal</keyword>
<reference evidence="2 3" key="1">
    <citation type="journal article" date="2019" name="Mol. Biol. Evol.">
        <title>Blast fungal genomes show frequent chromosomal changes, gene gains and losses, and effector gene turnover.</title>
        <authorList>
            <person name="Gomez Luciano L.B."/>
            <person name="Jason Tsai I."/>
            <person name="Chuma I."/>
            <person name="Tosa Y."/>
            <person name="Chen Y.H."/>
            <person name="Li J.Y."/>
            <person name="Li M.Y."/>
            <person name="Jade Lu M.Y."/>
            <person name="Nakayashiki H."/>
            <person name="Li W.H."/>
        </authorList>
    </citation>
    <scope>NUCLEOTIDE SEQUENCE [LARGE SCALE GENOMIC DNA]</scope>
    <source>
        <strain evidence="2 3">NI907</strain>
    </source>
</reference>
<evidence type="ECO:0000313" key="2">
    <source>
        <dbReference type="Proteomes" id="UP000515153"/>
    </source>
</evidence>
<reference evidence="3" key="3">
    <citation type="submission" date="2025-08" db="UniProtKB">
        <authorList>
            <consortium name="RefSeq"/>
        </authorList>
    </citation>
    <scope>IDENTIFICATION</scope>
    <source>
        <strain evidence="3">NI907</strain>
    </source>
</reference>
<gene>
    <name evidence="3" type="ORF">PgNI_06537</name>
</gene>
<evidence type="ECO:0000256" key="1">
    <source>
        <dbReference type="SAM" id="SignalP"/>
    </source>
</evidence>